<dbReference type="Pfam" id="PF04542">
    <property type="entry name" value="Sigma70_r2"/>
    <property type="match status" value="1"/>
</dbReference>
<dbReference type="PANTHER" id="PTHR43133:SF62">
    <property type="entry name" value="RNA POLYMERASE SIGMA FACTOR SIGZ"/>
    <property type="match status" value="1"/>
</dbReference>
<keyword evidence="3" id="KW-0731">Sigma factor</keyword>
<accession>A0A4S3ZNW2</accession>
<dbReference type="SUPFAM" id="SSF88659">
    <property type="entry name" value="Sigma3 and sigma4 domains of RNA polymerase sigma factors"/>
    <property type="match status" value="1"/>
</dbReference>
<keyword evidence="5" id="KW-0804">Transcription</keyword>
<dbReference type="AlphaFoldDB" id="A0A4S3ZNW2"/>
<evidence type="ECO:0000256" key="1">
    <source>
        <dbReference type="ARBA" id="ARBA00010641"/>
    </source>
</evidence>
<dbReference type="GO" id="GO:0016987">
    <property type="term" value="F:sigma factor activity"/>
    <property type="evidence" value="ECO:0007669"/>
    <property type="project" value="UniProtKB-KW"/>
</dbReference>
<dbReference type="NCBIfam" id="TIGR02937">
    <property type="entry name" value="sigma70-ECF"/>
    <property type="match status" value="1"/>
</dbReference>
<dbReference type="GO" id="GO:0003677">
    <property type="term" value="F:DNA binding"/>
    <property type="evidence" value="ECO:0007669"/>
    <property type="project" value="UniProtKB-KW"/>
</dbReference>
<dbReference type="GO" id="GO:0006352">
    <property type="term" value="P:DNA-templated transcription initiation"/>
    <property type="evidence" value="ECO:0007669"/>
    <property type="project" value="InterPro"/>
</dbReference>
<dbReference type="Gene3D" id="1.10.1740.10">
    <property type="match status" value="1"/>
</dbReference>
<keyword evidence="2" id="KW-0805">Transcription regulation</keyword>
<keyword evidence="9" id="KW-1185">Reference proteome</keyword>
<comment type="similarity">
    <text evidence="1">Belongs to the sigma-70 factor family. ECF subfamily.</text>
</comment>
<dbReference type="InterPro" id="IPR013325">
    <property type="entry name" value="RNA_pol_sigma_r2"/>
</dbReference>
<dbReference type="InterPro" id="IPR007630">
    <property type="entry name" value="RNA_pol_sigma70_r4"/>
</dbReference>
<dbReference type="EMBL" id="SSOA01000015">
    <property type="protein sequence ID" value="THF47170.1"/>
    <property type="molecule type" value="Genomic_DNA"/>
</dbReference>
<evidence type="ECO:0000313" key="9">
    <source>
        <dbReference type="Proteomes" id="UP000310754"/>
    </source>
</evidence>
<evidence type="ECO:0000256" key="5">
    <source>
        <dbReference type="ARBA" id="ARBA00023163"/>
    </source>
</evidence>
<keyword evidence="4" id="KW-0238">DNA-binding</keyword>
<evidence type="ECO:0000259" key="7">
    <source>
        <dbReference type="Pfam" id="PF04545"/>
    </source>
</evidence>
<organism evidence="8 9">
    <name type="scientific">Allorhizobium terrae</name>
    <dbReference type="NCBI Taxonomy" id="1848972"/>
    <lineage>
        <taxon>Bacteria</taxon>
        <taxon>Pseudomonadati</taxon>
        <taxon>Pseudomonadota</taxon>
        <taxon>Alphaproteobacteria</taxon>
        <taxon>Hyphomicrobiales</taxon>
        <taxon>Rhizobiaceae</taxon>
        <taxon>Rhizobium/Agrobacterium group</taxon>
        <taxon>Allorhizobium</taxon>
    </lineage>
</organism>
<dbReference type="Pfam" id="PF04545">
    <property type="entry name" value="Sigma70_r4"/>
    <property type="match status" value="1"/>
</dbReference>
<sequence length="235" mass="26793">MTITISQPAPECHNSRTQRLRHLPRNVVQRKSVPLGANGMVMDIETEDMPRLLAAVGRDRDVEAFETLFRHYGPRVKAYMARQSRDAQAAEELMQETMMVVWNKAALFDPARGNVSAWIFTIARNLRVSAYRKEKRPEFDPTDPAFVPDDVAPADLELESREDADRLHKAMRELPKEQMELLQRSFFHDIPHSVLAKEFNLPLGTIKSRIRLAFAKLRAALDDTVLGDRSGEGRS</sequence>
<feature type="domain" description="RNA polymerase sigma-70 region 2" evidence="6">
    <location>
        <begin position="68"/>
        <end position="136"/>
    </location>
</feature>
<protein>
    <submittedName>
        <fullName evidence="8">Sigma-70 family RNA polymerase sigma factor</fullName>
    </submittedName>
</protein>
<dbReference type="InterPro" id="IPR039425">
    <property type="entry name" value="RNA_pol_sigma-70-like"/>
</dbReference>
<evidence type="ECO:0000313" key="8">
    <source>
        <dbReference type="EMBL" id="THF47170.1"/>
    </source>
</evidence>
<dbReference type="PANTHER" id="PTHR43133">
    <property type="entry name" value="RNA POLYMERASE ECF-TYPE SIGMA FACTO"/>
    <property type="match status" value="1"/>
</dbReference>
<dbReference type="Proteomes" id="UP000310754">
    <property type="component" value="Unassembled WGS sequence"/>
</dbReference>
<dbReference type="InterPro" id="IPR014284">
    <property type="entry name" value="RNA_pol_sigma-70_dom"/>
</dbReference>
<dbReference type="Gene3D" id="1.10.10.10">
    <property type="entry name" value="Winged helix-like DNA-binding domain superfamily/Winged helix DNA-binding domain"/>
    <property type="match status" value="1"/>
</dbReference>
<evidence type="ECO:0000259" key="6">
    <source>
        <dbReference type="Pfam" id="PF04542"/>
    </source>
</evidence>
<evidence type="ECO:0000256" key="2">
    <source>
        <dbReference type="ARBA" id="ARBA00023015"/>
    </source>
</evidence>
<reference evidence="8 9" key="1">
    <citation type="submission" date="2019-04" db="EMBL/GenBank/DDBJ databases">
        <title>Rhizobium terrae sp. nov., isolated from a paddy soil.</title>
        <authorList>
            <person name="Lin S.-Y."/>
            <person name="Hameed A."/>
            <person name="Huang H.-I."/>
            <person name="Young C.-C."/>
        </authorList>
    </citation>
    <scope>NUCLEOTIDE SEQUENCE [LARGE SCALE GENOMIC DNA]</scope>
    <source>
        <strain evidence="8 9">CC-HIH110</strain>
    </source>
</reference>
<dbReference type="InterPro" id="IPR013324">
    <property type="entry name" value="RNA_pol_sigma_r3/r4-like"/>
</dbReference>
<gene>
    <name evidence="8" type="ORF">E6C51_18795</name>
</gene>
<dbReference type="InterPro" id="IPR007627">
    <property type="entry name" value="RNA_pol_sigma70_r2"/>
</dbReference>
<evidence type="ECO:0000256" key="3">
    <source>
        <dbReference type="ARBA" id="ARBA00023082"/>
    </source>
</evidence>
<dbReference type="InterPro" id="IPR036388">
    <property type="entry name" value="WH-like_DNA-bd_sf"/>
</dbReference>
<dbReference type="SUPFAM" id="SSF88946">
    <property type="entry name" value="Sigma2 domain of RNA polymerase sigma factors"/>
    <property type="match status" value="1"/>
</dbReference>
<proteinExistence type="inferred from homology"/>
<feature type="domain" description="RNA polymerase sigma-70 region 4" evidence="7">
    <location>
        <begin position="170"/>
        <end position="219"/>
    </location>
</feature>
<name>A0A4S3ZNW2_9HYPH</name>
<evidence type="ECO:0000256" key="4">
    <source>
        <dbReference type="ARBA" id="ARBA00023125"/>
    </source>
</evidence>
<comment type="caution">
    <text evidence="8">The sequence shown here is derived from an EMBL/GenBank/DDBJ whole genome shotgun (WGS) entry which is preliminary data.</text>
</comment>